<dbReference type="EMBL" id="JYDS01000003">
    <property type="protein sequence ID" value="KRZ34499.1"/>
    <property type="molecule type" value="Genomic_DNA"/>
</dbReference>
<feature type="transmembrane region" description="Helical" evidence="6">
    <location>
        <begin position="239"/>
        <end position="259"/>
    </location>
</feature>
<gene>
    <name evidence="7" type="ORF">T4B_2494</name>
</gene>
<protein>
    <submittedName>
        <fullName evidence="7">Uncharacterized protein</fullName>
    </submittedName>
</protein>
<evidence type="ECO:0000313" key="8">
    <source>
        <dbReference type="Proteomes" id="UP000054805"/>
    </source>
</evidence>
<dbReference type="GO" id="GO:0038166">
    <property type="term" value="P:angiotensin-activated signaling pathway"/>
    <property type="evidence" value="ECO:0007669"/>
    <property type="project" value="InterPro"/>
</dbReference>
<evidence type="ECO:0000256" key="5">
    <source>
        <dbReference type="SAM" id="MobiDB-lite"/>
    </source>
</evidence>
<keyword evidence="3 6" id="KW-1133">Transmembrane helix</keyword>
<feature type="region of interest" description="Disordered" evidence="5">
    <location>
        <begin position="274"/>
        <end position="294"/>
    </location>
</feature>
<dbReference type="PANTHER" id="PTHR16521">
    <property type="entry name" value="TYPE-1 ANGIOTENSIN II RECEPTOR-ASSOCIATED PROTEIN"/>
    <property type="match status" value="1"/>
</dbReference>
<dbReference type="Pfam" id="PF06396">
    <property type="entry name" value="AGTRAP"/>
    <property type="match status" value="1"/>
</dbReference>
<dbReference type="Proteomes" id="UP000054805">
    <property type="component" value="Unassembled WGS sequence"/>
</dbReference>
<evidence type="ECO:0000256" key="6">
    <source>
        <dbReference type="SAM" id="Phobius"/>
    </source>
</evidence>
<accession>A0A0V1JHM6</accession>
<feature type="transmembrane region" description="Helical" evidence="6">
    <location>
        <begin position="154"/>
        <end position="171"/>
    </location>
</feature>
<keyword evidence="2 6" id="KW-0812">Transmembrane</keyword>
<reference evidence="7 8" key="1">
    <citation type="submission" date="2015-01" db="EMBL/GenBank/DDBJ databases">
        <title>Evolution of Trichinella species and genotypes.</title>
        <authorList>
            <person name="Korhonen P.K."/>
            <person name="Edoardo P."/>
            <person name="Giuseppe L.R."/>
            <person name="Gasser R.B."/>
        </authorList>
    </citation>
    <scope>NUCLEOTIDE SEQUENCE [LARGE SCALE GENOMIC DNA]</scope>
    <source>
        <strain evidence="7">ISS588</strain>
    </source>
</reference>
<comment type="subcellular location">
    <subcellularLocation>
        <location evidence="1">Membrane</location>
        <topology evidence="1">Multi-pass membrane protein</topology>
    </subcellularLocation>
</comment>
<comment type="caution">
    <text evidence="7">The sequence shown here is derived from an EMBL/GenBank/DDBJ whole genome shotgun (WGS) entry which is preliminary data.</text>
</comment>
<dbReference type="GO" id="GO:0005886">
    <property type="term" value="C:plasma membrane"/>
    <property type="evidence" value="ECO:0007669"/>
    <property type="project" value="TreeGrafter"/>
</dbReference>
<dbReference type="InterPro" id="IPR009436">
    <property type="entry name" value="AGTRAP"/>
</dbReference>
<sequence length="294" mass="33606">MKHIFPKSYARTSSAQLQFYRENICYVWSWQKPVDKFLKLVCHRKDQKHTAGEGLFVFYRYPVYYCGSKFPLVSSCGIGKFASINLFPRFNSKQSSNKIPKRTCFNVDSYNPSCSYNSLEITVAGVVVVVKQKLHTADKMDKKIPELKYNPTEMLKAILVTHFILISLVLIGNWVPLSYLFVNVIFLASLFWAHTFQDGDSISPLLLCLQLQVFCILMDILIMGTRFGPVFQHSSIDQFSLAMAIINLLIRFITTFLLWDIRRRRYKTQFATAPSTPPVVVSSTGPATLPVSQN</sequence>
<dbReference type="AlphaFoldDB" id="A0A0V1JHM6"/>
<evidence type="ECO:0000256" key="2">
    <source>
        <dbReference type="ARBA" id="ARBA00022692"/>
    </source>
</evidence>
<keyword evidence="8" id="KW-1185">Reference proteome</keyword>
<dbReference type="SMART" id="SM00805">
    <property type="entry name" value="AGTRAP"/>
    <property type="match status" value="1"/>
</dbReference>
<keyword evidence="4 6" id="KW-0472">Membrane</keyword>
<evidence type="ECO:0000313" key="7">
    <source>
        <dbReference type="EMBL" id="KRZ34499.1"/>
    </source>
</evidence>
<feature type="compositionally biased region" description="Polar residues" evidence="5">
    <location>
        <begin position="281"/>
        <end position="294"/>
    </location>
</feature>
<name>A0A0V1JHM6_TRIPS</name>
<evidence type="ECO:0000256" key="3">
    <source>
        <dbReference type="ARBA" id="ARBA00022989"/>
    </source>
</evidence>
<organism evidence="7 8">
    <name type="scientific">Trichinella pseudospiralis</name>
    <name type="common">Parasitic roundworm</name>
    <dbReference type="NCBI Taxonomy" id="6337"/>
    <lineage>
        <taxon>Eukaryota</taxon>
        <taxon>Metazoa</taxon>
        <taxon>Ecdysozoa</taxon>
        <taxon>Nematoda</taxon>
        <taxon>Enoplea</taxon>
        <taxon>Dorylaimia</taxon>
        <taxon>Trichinellida</taxon>
        <taxon>Trichinellidae</taxon>
        <taxon>Trichinella</taxon>
    </lineage>
</organism>
<evidence type="ECO:0000256" key="4">
    <source>
        <dbReference type="ARBA" id="ARBA00023136"/>
    </source>
</evidence>
<evidence type="ECO:0000256" key="1">
    <source>
        <dbReference type="ARBA" id="ARBA00004141"/>
    </source>
</evidence>
<feature type="transmembrane region" description="Helical" evidence="6">
    <location>
        <begin position="205"/>
        <end position="227"/>
    </location>
</feature>
<proteinExistence type="predicted"/>
<dbReference type="PANTHER" id="PTHR16521:SF3">
    <property type="entry name" value="TYPE-1 ANGIOTENSIN II RECEPTOR-ASSOCIATED PROTEIN"/>
    <property type="match status" value="1"/>
</dbReference>